<feature type="binding site" description="in other chain" evidence="8">
    <location>
        <position position="129"/>
    </location>
    <ligand>
        <name>IMP</name>
        <dbReference type="ChEBI" id="CHEBI:58053"/>
        <note>ligand shared between dimeric partners</note>
    </ligand>
</feature>
<feature type="binding site" evidence="8">
    <location>
        <position position="143"/>
    </location>
    <ligand>
        <name>IMP</name>
        <dbReference type="ChEBI" id="CHEBI:58053"/>
        <note>ligand shared between dimeric partners</note>
    </ligand>
</feature>
<feature type="binding site" evidence="8">
    <location>
        <position position="38"/>
    </location>
    <ligand>
        <name>Mg(2+)</name>
        <dbReference type="ChEBI" id="CHEBI:18420"/>
    </ligand>
</feature>
<evidence type="ECO:0000313" key="13">
    <source>
        <dbReference type="Proteomes" id="UP000432350"/>
    </source>
</evidence>
<dbReference type="GO" id="GO:0000287">
    <property type="term" value="F:magnesium ion binding"/>
    <property type="evidence" value="ECO:0007669"/>
    <property type="project" value="UniProtKB-UniRule"/>
</dbReference>
<accession>A0A2X2IR66</accession>
<evidence type="ECO:0000256" key="5">
    <source>
        <dbReference type="ARBA" id="ARBA00022755"/>
    </source>
</evidence>
<feature type="binding site" evidence="8">
    <location>
        <position position="11"/>
    </location>
    <ligand>
        <name>Mg(2+)</name>
        <dbReference type="ChEBI" id="CHEBI:18420"/>
    </ligand>
</feature>
<comment type="similarity">
    <text evidence="8 9">Belongs to the adenylosuccinate synthetase family.</text>
</comment>
<feature type="active site" description="Proton donor" evidence="8">
    <location>
        <position position="39"/>
    </location>
</feature>
<dbReference type="Gene3D" id="3.40.440.10">
    <property type="entry name" value="Adenylosuccinate Synthetase, subunit A, domain 1"/>
    <property type="match status" value="1"/>
</dbReference>
<reference evidence="10 12" key="1">
    <citation type="submission" date="2018-06" db="EMBL/GenBank/DDBJ databases">
        <authorList>
            <consortium name="Pathogen Informatics"/>
            <person name="Doyle S."/>
        </authorList>
    </citation>
    <scope>NUCLEOTIDE SEQUENCE [LARGE SCALE GENOMIC DNA]</scope>
    <source>
        <strain evidence="10 12">NCTC11343</strain>
    </source>
</reference>
<feature type="binding site" description="in other chain" evidence="8">
    <location>
        <begin position="11"/>
        <end position="14"/>
    </location>
    <ligand>
        <name>IMP</name>
        <dbReference type="ChEBI" id="CHEBI:58053"/>
        <note>ligand shared between dimeric partners</note>
    </ligand>
</feature>
<dbReference type="Gene3D" id="3.90.170.10">
    <property type="entry name" value="Adenylosuccinate Synthetase, subunit A, domain 3"/>
    <property type="match status" value="1"/>
</dbReference>
<reference evidence="11 13" key="2">
    <citation type="submission" date="2019-10" db="EMBL/GenBank/DDBJ databases">
        <authorList>
            <person name="Karimi E."/>
        </authorList>
    </citation>
    <scope>NUCLEOTIDE SEQUENCE [LARGE SCALE GENOMIC DNA]</scope>
    <source>
        <strain evidence="11">Sphingobacterium sp. 8BC</strain>
    </source>
</reference>
<evidence type="ECO:0000313" key="11">
    <source>
        <dbReference type="EMBL" id="VXC92496.1"/>
    </source>
</evidence>
<dbReference type="PANTHER" id="PTHR11846:SF0">
    <property type="entry name" value="ADENYLOSUCCINATE SYNTHETASE"/>
    <property type="match status" value="1"/>
</dbReference>
<dbReference type="InterPro" id="IPR001114">
    <property type="entry name" value="Adenylosuccinate_synthetase"/>
</dbReference>
<feature type="active site" description="Proton acceptor" evidence="8">
    <location>
        <position position="11"/>
    </location>
</feature>
<dbReference type="GO" id="GO:0005737">
    <property type="term" value="C:cytoplasm"/>
    <property type="evidence" value="ECO:0007669"/>
    <property type="project" value="UniProtKB-SubCell"/>
</dbReference>
<feature type="binding site" description="in other chain" evidence="8">
    <location>
        <position position="238"/>
    </location>
    <ligand>
        <name>IMP</name>
        <dbReference type="ChEBI" id="CHEBI:58053"/>
        <note>ligand shared between dimeric partners</note>
    </ligand>
</feature>
<evidence type="ECO:0000256" key="7">
    <source>
        <dbReference type="ARBA" id="ARBA00023134"/>
    </source>
</evidence>
<comment type="pathway">
    <text evidence="8 9">Purine metabolism; AMP biosynthesis via de novo pathway; AMP from IMP: step 1/2.</text>
</comment>
<evidence type="ECO:0000256" key="6">
    <source>
        <dbReference type="ARBA" id="ARBA00022842"/>
    </source>
</evidence>
<dbReference type="GO" id="GO:0004019">
    <property type="term" value="F:adenylosuccinate synthase activity"/>
    <property type="evidence" value="ECO:0007669"/>
    <property type="project" value="UniProtKB-UniRule"/>
</dbReference>
<dbReference type="InterPro" id="IPR042111">
    <property type="entry name" value="Adenylosuccinate_synth_dom3"/>
</dbReference>
<dbReference type="HAMAP" id="MF_00011">
    <property type="entry name" value="Adenylosucc_synth"/>
    <property type="match status" value="1"/>
</dbReference>
<dbReference type="NCBIfam" id="NF002223">
    <property type="entry name" value="PRK01117.1"/>
    <property type="match status" value="1"/>
</dbReference>
<evidence type="ECO:0000256" key="4">
    <source>
        <dbReference type="ARBA" id="ARBA00022741"/>
    </source>
</evidence>
<evidence type="ECO:0000313" key="10">
    <source>
        <dbReference type="EMBL" id="SPZ83774.1"/>
    </source>
</evidence>
<dbReference type="InterPro" id="IPR018220">
    <property type="entry name" value="Adenylosuccin_syn_GTP-bd"/>
</dbReference>
<evidence type="ECO:0000256" key="9">
    <source>
        <dbReference type="RuleBase" id="RU000520"/>
    </source>
</evidence>
<comment type="subunit">
    <text evidence="1 8">Homodimer.</text>
</comment>
<dbReference type="GO" id="GO:0005525">
    <property type="term" value="F:GTP binding"/>
    <property type="evidence" value="ECO:0007669"/>
    <property type="project" value="UniProtKB-UniRule"/>
</dbReference>
<feature type="binding site" evidence="8">
    <location>
        <position position="304"/>
    </location>
    <ligand>
        <name>GTP</name>
        <dbReference type="ChEBI" id="CHEBI:37565"/>
    </ligand>
</feature>
<evidence type="ECO:0000256" key="8">
    <source>
        <dbReference type="HAMAP-Rule" id="MF_00011"/>
    </source>
</evidence>
<dbReference type="InterPro" id="IPR042109">
    <property type="entry name" value="Adenylosuccinate_synth_dom1"/>
</dbReference>
<feature type="binding site" description="in other chain" evidence="8">
    <location>
        <position position="223"/>
    </location>
    <ligand>
        <name>IMP</name>
        <dbReference type="ChEBI" id="CHEBI:58053"/>
        <note>ligand shared between dimeric partners</note>
    </ligand>
</feature>
<proteinExistence type="inferred from homology"/>
<dbReference type="FunFam" id="3.90.170.10:FF:000001">
    <property type="entry name" value="Adenylosuccinate synthetase"/>
    <property type="match status" value="1"/>
</dbReference>
<dbReference type="SUPFAM" id="SSF52540">
    <property type="entry name" value="P-loop containing nucleoside triphosphate hydrolases"/>
    <property type="match status" value="1"/>
</dbReference>
<dbReference type="RefSeq" id="WP_112373618.1">
    <property type="nucleotide sequence ID" value="NZ_CP069793.1"/>
</dbReference>
<dbReference type="EMBL" id="CABWMV010000024">
    <property type="protein sequence ID" value="VXC92496.1"/>
    <property type="molecule type" value="Genomic_DNA"/>
</dbReference>
<name>A0A2X2IR66_SPHMU</name>
<dbReference type="AlphaFoldDB" id="A0A2X2IR66"/>
<keyword evidence="4 8" id="KW-0547">Nucleotide-binding</keyword>
<feature type="binding site" evidence="8">
    <location>
        <begin position="10"/>
        <end position="16"/>
    </location>
    <ligand>
        <name>GTP</name>
        <dbReference type="ChEBI" id="CHEBI:37565"/>
    </ligand>
</feature>
<keyword evidence="3 8" id="KW-0479">Metal-binding</keyword>
<dbReference type="GeneID" id="97179228"/>
<dbReference type="CDD" id="cd03108">
    <property type="entry name" value="AdSS"/>
    <property type="match status" value="1"/>
</dbReference>
<evidence type="ECO:0000313" key="12">
    <source>
        <dbReference type="Proteomes" id="UP000251241"/>
    </source>
</evidence>
<evidence type="ECO:0000256" key="2">
    <source>
        <dbReference type="ARBA" id="ARBA00022598"/>
    </source>
</evidence>
<keyword evidence="7 8" id="KW-0342">GTP-binding</keyword>
<dbReference type="Proteomes" id="UP000432350">
    <property type="component" value="Unassembled WGS sequence"/>
</dbReference>
<comment type="subcellular location">
    <subcellularLocation>
        <location evidence="8">Cytoplasm</location>
    </subcellularLocation>
</comment>
<dbReference type="PANTHER" id="PTHR11846">
    <property type="entry name" value="ADENYLOSUCCINATE SYNTHETASE"/>
    <property type="match status" value="1"/>
</dbReference>
<gene>
    <name evidence="10" type="primary">purA_1</name>
    <name evidence="8 11" type="synonym">purA</name>
    <name evidence="10" type="ORF">NCTC11343_00293</name>
    <name evidence="11" type="ORF">SPHINGO8BC_50916</name>
</gene>
<dbReference type="Pfam" id="PF00709">
    <property type="entry name" value="Adenylsucc_synt"/>
    <property type="match status" value="1"/>
</dbReference>
<comment type="function">
    <text evidence="8">Plays an important role in the de novo pathway of purine nucleotide biosynthesis. Catalyzes the first committed step in the biosynthesis of AMP from IMP.</text>
</comment>
<feature type="binding site" evidence="8">
    <location>
        <begin position="298"/>
        <end position="304"/>
    </location>
    <ligand>
        <name>substrate</name>
    </ligand>
</feature>
<dbReference type="UniPathway" id="UPA00075">
    <property type="reaction ID" value="UER00335"/>
</dbReference>
<feature type="binding site" description="in other chain" evidence="8">
    <location>
        <position position="302"/>
    </location>
    <ligand>
        <name>IMP</name>
        <dbReference type="ChEBI" id="CHEBI:58053"/>
        <note>ligand shared between dimeric partners</note>
    </ligand>
</feature>
<dbReference type="Proteomes" id="UP000251241">
    <property type="component" value="Unassembled WGS sequence"/>
</dbReference>
<sequence length="424" mass="47335">MDILIGLQWGDEGKGKFIDLIGSDYDIIARFNGGANAGHSIYYQGNKVTLKLLPSGIFSPHVKNIIGTGVVVDPLAFKAEIEELAHIMPDQDLVDRILISQKAHLVLPTHRYWDIYMEQSPLYRTIGTTKNGIAQSYSNKILRQNLRVGDIHSDSFDTDVYQNLNRQYKELQFLGQEMPAFEELYHTFIQGCTSLKQVPIIDTEIFLNKAIRDGKKVLAEGAQATLLDIDHGSYPYVTSSNTIASAACVSLGVSPKVVDKIYGVTKAYCTRVGNGIFPTEITGQAANDLRDKGAEFGSNTKRPRRVGWLDLPALKYAIMLNGVTELVLTKADILNEMADIPVCTHYEIDEQKISLAFPQSSEQKIKPIWKYLKGWNTDFSNIKQADLLPETLGTFISFLEEELQVPITYLSTGPQREDLINLAK</sequence>
<dbReference type="GO" id="GO:0046040">
    <property type="term" value="P:IMP metabolic process"/>
    <property type="evidence" value="ECO:0007669"/>
    <property type="project" value="TreeGrafter"/>
</dbReference>
<evidence type="ECO:0000256" key="1">
    <source>
        <dbReference type="ARBA" id="ARBA00011738"/>
    </source>
</evidence>
<dbReference type="EMBL" id="UAUU01000002">
    <property type="protein sequence ID" value="SPZ83774.1"/>
    <property type="molecule type" value="Genomic_DNA"/>
</dbReference>
<comment type="cofactor">
    <cofactor evidence="8">
        <name>Mg(2+)</name>
        <dbReference type="ChEBI" id="CHEBI:18420"/>
    </cofactor>
    <text evidence="8">Binds 1 Mg(2+) ion per subunit.</text>
</comment>
<evidence type="ECO:0000256" key="3">
    <source>
        <dbReference type="ARBA" id="ARBA00022723"/>
    </source>
</evidence>
<dbReference type="InterPro" id="IPR027417">
    <property type="entry name" value="P-loop_NTPase"/>
</dbReference>
<dbReference type="PROSITE" id="PS01266">
    <property type="entry name" value="ADENYLOSUCCIN_SYN_1"/>
    <property type="match status" value="1"/>
</dbReference>
<feature type="binding site" evidence="8">
    <location>
        <begin position="330"/>
        <end position="332"/>
    </location>
    <ligand>
        <name>GTP</name>
        <dbReference type="ChEBI" id="CHEBI:37565"/>
    </ligand>
</feature>
<comment type="catalytic activity">
    <reaction evidence="8 9">
        <text>IMP + L-aspartate + GTP = N(6)-(1,2-dicarboxyethyl)-AMP + GDP + phosphate + 2 H(+)</text>
        <dbReference type="Rhea" id="RHEA:15753"/>
        <dbReference type="ChEBI" id="CHEBI:15378"/>
        <dbReference type="ChEBI" id="CHEBI:29991"/>
        <dbReference type="ChEBI" id="CHEBI:37565"/>
        <dbReference type="ChEBI" id="CHEBI:43474"/>
        <dbReference type="ChEBI" id="CHEBI:57567"/>
        <dbReference type="ChEBI" id="CHEBI:58053"/>
        <dbReference type="ChEBI" id="CHEBI:58189"/>
        <dbReference type="EC" id="6.3.4.4"/>
    </reaction>
</comment>
<keyword evidence="5 8" id="KW-0658">Purine biosynthesis</keyword>
<accession>A0A654CKL0</accession>
<keyword evidence="6 8" id="KW-0460">Magnesium</keyword>
<dbReference type="SMART" id="SM00788">
    <property type="entry name" value="Adenylsucc_synt"/>
    <property type="match status" value="1"/>
</dbReference>
<dbReference type="NCBIfam" id="TIGR00184">
    <property type="entry name" value="purA"/>
    <property type="match status" value="1"/>
</dbReference>
<dbReference type="EC" id="6.3.4.4" evidence="8 9"/>
<protein>
    <recommendedName>
        <fullName evidence="8 9">Adenylosuccinate synthetase</fullName>
        <shortName evidence="8">AMPSase</shortName>
        <shortName evidence="8">AdSS</shortName>
        <ecNumber evidence="8 9">6.3.4.4</ecNumber>
    </recommendedName>
    <alternativeName>
        <fullName evidence="8">IMP--aspartate ligase</fullName>
    </alternativeName>
</protein>
<dbReference type="Gene3D" id="1.10.300.10">
    <property type="entry name" value="Adenylosuccinate Synthetase, subunit A, domain 2"/>
    <property type="match status" value="1"/>
</dbReference>
<organism evidence="10 12">
    <name type="scientific">Sphingobacterium multivorum</name>
    <dbReference type="NCBI Taxonomy" id="28454"/>
    <lineage>
        <taxon>Bacteria</taxon>
        <taxon>Pseudomonadati</taxon>
        <taxon>Bacteroidota</taxon>
        <taxon>Sphingobacteriia</taxon>
        <taxon>Sphingobacteriales</taxon>
        <taxon>Sphingobacteriaceae</taxon>
        <taxon>Sphingobacterium</taxon>
    </lineage>
</organism>
<feature type="binding site" evidence="8">
    <location>
        <begin position="411"/>
        <end position="413"/>
    </location>
    <ligand>
        <name>GTP</name>
        <dbReference type="ChEBI" id="CHEBI:37565"/>
    </ligand>
</feature>
<feature type="binding site" evidence="8">
    <location>
        <begin position="38"/>
        <end position="40"/>
    </location>
    <ligand>
        <name>GTP</name>
        <dbReference type="ChEBI" id="CHEBI:37565"/>
    </ligand>
</feature>
<dbReference type="InterPro" id="IPR042110">
    <property type="entry name" value="Adenylosuccinate_synth_dom2"/>
</dbReference>
<keyword evidence="2 8" id="KW-0436">Ligase</keyword>
<dbReference type="GO" id="GO:0044208">
    <property type="term" value="P:'de novo' AMP biosynthetic process"/>
    <property type="evidence" value="ECO:0007669"/>
    <property type="project" value="UniProtKB-UniRule"/>
</dbReference>
<feature type="binding site" description="in other chain" evidence="8">
    <location>
        <begin position="36"/>
        <end position="39"/>
    </location>
    <ligand>
        <name>IMP</name>
        <dbReference type="ChEBI" id="CHEBI:58053"/>
        <note>ligand shared between dimeric partners</note>
    </ligand>
</feature>
<keyword evidence="8" id="KW-0963">Cytoplasm</keyword>